<dbReference type="EMBL" id="MAAX01000192">
    <property type="protein sequence ID" value="OUS10712.1"/>
    <property type="molecule type" value="Genomic_DNA"/>
</dbReference>
<name>A0A1Z8AK45_9FLAO</name>
<comment type="function">
    <text evidence="8">Part of an ABC transporter complex involved in carbohydrate import. Could be involved in ribose, galactose and/or methyl galactoside import. Responsible for energy coupling to the transport system.</text>
</comment>
<evidence type="ECO:0000313" key="9">
    <source>
        <dbReference type="EMBL" id="OUS10712.1"/>
    </source>
</evidence>
<dbReference type="InterPro" id="IPR027417">
    <property type="entry name" value="P-loop_NTPase"/>
</dbReference>
<dbReference type="SUPFAM" id="SSF52540">
    <property type="entry name" value="P-loop containing nucleoside triphosphate hydrolases"/>
    <property type="match status" value="1"/>
</dbReference>
<keyword evidence="1 8" id="KW-0813">Transport</keyword>
<keyword evidence="6 8" id="KW-1278">Translocase</keyword>
<evidence type="ECO:0000256" key="7">
    <source>
        <dbReference type="ARBA" id="ARBA00023136"/>
    </source>
</evidence>
<keyword evidence="7 8" id="KW-0472">Membrane</keyword>
<dbReference type="PANTHER" id="PTHR43790:SF7">
    <property type="entry name" value="GALACTOSE_METHYL GALACTOSIDE IMPORT ATP-BINDING PROTEIN MGLA"/>
    <property type="match status" value="1"/>
</dbReference>
<dbReference type="GO" id="GO:0005524">
    <property type="term" value="F:ATP binding"/>
    <property type="evidence" value="ECO:0007669"/>
    <property type="project" value="UniProtKB-UniRule"/>
</dbReference>
<keyword evidence="8" id="KW-0762">Sugar transport</keyword>
<gene>
    <name evidence="9" type="ORF">A9Q93_12585</name>
</gene>
<keyword evidence="3" id="KW-0677">Repeat</keyword>
<reference evidence="10" key="1">
    <citation type="journal article" date="2017" name="Proc. Natl. Acad. Sci. U.S.A.">
        <title>Simulation of Deepwater Horizon oil plume reveals substrate specialization within a complex community of hydrocarbon-degraders.</title>
        <authorList>
            <person name="Hu P."/>
            <person name="Dubinsky E.A."/>
            <person name="Probst A.J."/>
            <person name="Wang J."/>
            <person name="Sieber C.M.K."/>
            <person name="Tom L.M."/>
            <person name="Gardinali P."/>
            <person name="Banfield J.F."/>
            <person name="Atlas R.M."/>
            <person name="Andersen G.L."/>
        </authorList>
    </citation>
    <scope>NUCLEOTIDE SEQUENCE [LARGE SCALE GENOMIC DNA]</scope>
</reference>
<evidence type="ECO:0000256" key="2">
    <source>
        <dbReference type="ARBA" id="ARBA00022475"/>
    </source>
</evidence>
<evidence type="ECO:0000256" key="3">
    <source>
        <dbReference type="ARBA" id="ARBA00022737"/>
    </source>
</evidence>
<evidence type="ECO:0000256" key="8">
    <source>
        <dbReference type="RuleBase" id="RU367029"/>
    </source>
</evidence>
<keyword evidence="2 8" id="KW-1003">Cell membrane</keyword>
<keyword evidence="5 8" id="KW-0067">ATP-binding</keyword>
<dbReference type="GO" id="GO:0005886">
    <property type="term" value="C:plasma membrane"/>
    <property type="evidence" value="ECO:0007669"/>
    <property type="project" value="UniProtKB-SubCell"/>
</dbReference>
<protein>
    <recommendedName>
        <fullName evidence="8">Ribose/galactose/methyl galactoside import ATP-binding protein</fullName>
        <ecNumber evidence="8">7.5.2.11</ecNumber>
    </recommendedName>
</protein>
<dbReference type="Proteomes" id="UP000196102">
    <property type="component" value="Unassembled WGS sequence"/>
</dbReference>
<accession>A0A1Z8AK45</accession>
<evidence type="ECO:0000256" key="6">
    <source>
        <dbReference type="ARBA" id="ARBA00022967"/>
    </source>
</evidence>
<proteinExistence type="inferred from homology"/>
<keyword evidence="4 8" id="KW-0547">Nucleotide-binding</keyword>
<dbReference type="GO" id="GO:0043211">
    <property type="term" value="F:ABC-type carbohydrate transporter activity"/>
    <property type="evidence" value="ECO:0007669"/>
    <property type="project" value="UniProtKB-UniRule"/>
</dbReference>
<feature type="non-terminal residue" evidence="9">
    <location>
        <position position="1"/>
    </location>
</feature>
<comment type="caution">
    <text evidence="9">The sequence shown here is derived from an EMBL/GenBank/DDBJ whole genome shotgun (WGS) entry which is preliminary data.</text>
</comment>
<evidence type="ECO:0000256" key="4">
    <source>
        <dbReference type="ARBA" id="ARBA00022741"/>
    </source>
</evidence>
<evidence type="ECO:0000313" key="10">
    <source>
        <dbReference type="Proteomes" id="UP000196102"/>
    </source>
</evidence>
<dbReference type="Gene3D" id="3.40.50.300">
    <property type="entry name" value="P-loop containing nucleotide triphosphate hydrolases"/>
    <property type="match status" value="1"/>
</dbReference>
<evidence type="ECO:0000256" key="5">
    <source>
        <dbReference type="ARBA" id="ARBA00022840"/>
    </source>
</evidence>
<comment type="subcellular location">
    <subcellularLocation>
        <location evidence="8">Cell membrane</location>
        <topology evidence="8">Peripheral membrane protein</topology>
    </subcellularLocation>
</comment>
<dbReference type="InterPro" id="IPR050107">
    <property type="entry name" value="ABC_carbohydrate_import_ATPase"/>
</dbReference>
<dbReference type="PANTHER" id="PTHR43790">
    <property type="entry name" value="CARBOHYDRATE TRANSPORT ATP-BINDING PROTEIN MG119-RELATED"/>
    <property type="match status" value="1"/>
</dbReference>
<evidence type="ECO:0000256" key="1">
    <source>
        <dbReference type="ARBA" id="ARBA00022448"/>
    </source>
</evidence>
<organism evidence="9 10">
    <name type="scientific">Nonlabens dokdonensis</name>
    <dbReference type="NCBI Taxonomy" id="328515"/>
    <lineage>
        <taxon>Bacteria</taxon>
        <taxon>Pseudomonadati</taxon>
        <taxon>Bacteroidota</taxon>
        <taxon>Flavobacteriia</taxon>
        <taxon>Flavobacteriales</taxon>
        <taxon>Flavobacteriaceae</taxon>
        <taxon>Nonlabens</taxon>
    </lineage>
</organism>
<dbReference type="RefSeq" id="WP_369674727.1">
    <property type="nucleotide sequence ID" value="NZ_MAAX01000192.1"/>
</dbReference>
<dbReference type="AlphaFoldDB" id="A0A1Z8AK45"/>
<sequence length="117" mass="12649">GNQQKVLIARWLLLEPEILILDEPTKGIDVGAKAEIYKLIVELAKLGKAIIIVSSEMLELLSLSDRIMVMAEGKEIGVVDRAEATQELILEMAAGGDVPTEHAIEIDTTELSIEGVA</sequence>
<comment type="catalytic activity">
    <reaction evidence="8">
        <text>D-galactose(out) + ATP + H2O = D-galactose(in) + ADP + phosphate + H(+)</text>
        <dbReference type="Rhea" id="RHEA:60156"/>
        <dbReference type="ChEBI" id="CHEBI:4139"/>
        <dbReference type="ChEBI" id="CHEBI:15377"/>
        <dbReference type="ChEBI" id="CHEBI:15378"/>
        <dbReference type="ChEBI" id="CHEBI:30616"/>
        <dbReference type="ChEBI" id="CHEBI:43474"/>
        <dbReference type="ChEBI" id="CHEBI:456216"/>
        <dbReference type="EC" id="7.5.2.11"/>
    </reaction>
</comment>
<dbReference type="EC" id="7.5.2.11" evidence="8"/>
<comment type="similarity">
    <text evidence="8">Belongs to the ABC transporter superfamily.</text>
</comment>